<dbReference type="GO" id="GO:0005524">
    <property type="term" value="F:ATP binding"/>
    <property type="evidence" value="ECO:0007669"/>
    <property type="project" value="UniProtKB-KW"/>
</dbReference>
<dbReference type="CDD" id="cd03257">
    <property type="entry name" value="ABC_NikE_OppD_transporters"/>
    <property type="match status" value="2"/>
</dbReference>
<keyword evidence="4" id="KW-0067">ATP-binding</keyword>
<dbReference type="InterPro" id="IPR003593">
    <property type="entry name" value="AAA+_ATPase"/>
</dbReference>
<evidence type="ECO:0000256" key="3">
    <source>
        <dbReference type="ARBA" id="ARBA00022741"/>
    </source>
</evidence>
<dbReference type="InterPro" id="IPR027417">
    <property type="entry name" value="P-loop_NTPase"/>
</dbReference>
<dbReference type="AlphaFoldDB" id="W7QSU7"/>
<dbReference type="Pfam" id="PF08352">
    <property type="entry name" value="oligo_HPY"/>
    <property type="match status" value="1"/>
</dbReference>
<dbReference type="OrthoDB" id="9784450at2"/>
<dbReference type="GO" id="GO:0015833">
    <property type="term" value="P:peptide transport"/>
    <property type="evidence" value="ECO:0007669"/>
    <property type="project" value="InterPro"/>
</dbReference>
<name>W7QSU7_9ALTE</name>
<dbReference type="SUPFAM" id="SSF52540">
    <property type="entry name" value="P-loop containing nucleoside triphosphate hydrolases"/>
    <property type="match status" value="2"/>
</dbReference>
<dbReference type="GO" id="GO:0055085">
    <property type="term" value="P:transmembrane transport"/>
    <property type="evidence" value="ECO:0007669"/>
    <property type="project" value="UniProtKB-ARBA"/>
</dbReference>
<dbReference type="PROSITE" id="PS00211">
    <property type="entry name" value="ABC_TRANSPORTER_1"/>
    <property type="match status" value="2"/>
</dbReference>
<accession>W7QSU7</accession>
<dbReference type="EMBL" id="ARZY01000045">
    <property type="protein sequence ID" value="EWH08470.1"/>
    <property type="molecule type" value="Genomic_DNA"/>
</dbReference>
<feature type="domain" description="ABC transporter" evidence="5">
    <location>
        <begin position="288"/>
        <end position="526"/>
    </location>
</feature>
<dbReference type="PANTHER" id="PTHR43776:SF7">
    <property type="entry name" value="D,D-DIPEPTIDE TRANSPORT ATP-BINDING PROTEIN DDPF-RELATED"/>
    <property type="match status" value="1"/>
</dbReference>
<dbReference type="Gene3D" id="3.40.50.300">
    <property type="entry name" value="P-loop containing nucleotide triphosphate hydrolases"/>
    <property type="match status" value="2"/>
</dbReference>
<dbReference type="FunFam" id="3.40.50.300:FF:000016">
    <property type="entry name" value="Oligopeptide ABC transporter ATP-binding component"/>
    <property type="match status" value="2"/>
</dbReference>
<reference evidence="6 7" key="1">
    <citation type="journal article" date="2014" name="Genome Announc.">
        <title>Draft Genome Sequence of the Agar-Degrading Bacterium Catenovulum sp. Strain DS-2, Isolated from Intestines of Haliotis diversicolor.</title>
        <authorList>
            <person name="Shan D."/>
            <person name="Li X."/>
            <person name="Gu Z."/>
            <person name="Wei G."/>
            <person name="Gao Z."/>
            <person name="Shao Z."/>
        </authorList>
    </citation>
    <scope>NUCLEOTIDE SEQUENCE [LARGE SCALE GENOMIC DNA]</scope>
    <source>
        <strain evidence="6 7">DS-2</strain>
    </source>
</reference>
<evidence type="ECO:0000313" key="6">
    <source>
        <dbReference type="EMBL" id="EWH08470.1"/>
    </source>
</evidence>
<evidence type="ECO:0000256" key="1">
    <source>
        <dbReference type="ARBA" id="ARBA00005417"/>
    </source>
</evidence>
<keyword evidence="7" id="KW-1185">Reference proteome</keyword>
<evidence type="ECO:0000259" key="5">
    <source>
        <dbReference type="PROSITE" id="PS50893"/>
    </source>
</evidence>
<dbReference type="PROSITE" id="PS50893">
    <property type="entry name" value="ABC_TRANSPORTER_2"/>
    <property type="match status" value="2"/>
</dbReference>
<evidence type="ECO:0000313" key="7">
    <source>
        <dbReference type="Proteomes" id="UP000019276"/>
    </source>
</evidence>
<dbReference type="STRING" id="1328313.DS2_17055"/>
<dbReference type="eggNOG" id="COG4172">
    <property type="taxonomic scope" value="Bacteria"/>
</dbReference>
<dbReference type="NCBIfam" id="NF008453">
    <property type="entry name" value="PRK11308.1"/>
    <property type="match status" value="2"/>
</dbReference>
<sequence length="530" mass="59003">MADVATLSINNLSIGFRQGEQVRQVVHEVNFAINQGETLALVGESGSGKSVTAMSVLRLLAEPPAQYLSGDILLDGESVLSAKQSQLRKWRGNKVGVIFQEPMMSLNPLHTIERQLSETLAIHQGLSLKQSRPVILDWLNKVGIRNAESRMTDYPHQFSGGEKQRIMIAMALINTPKLLIADEPTTALDVTVQAQILQLIKKLKAEMNMAVLFISHDLAVVRQVADKVAVMEHGHIVEQGDSEQVFTNPQHPYTVKLINAEPPDRFCSTPENADLLVKADKLKVWFPIERGLLRRVVGHVKAVDQIDFEIKQGSALGVVGESGSGKTTLSKALLRLIESEGGLSFAGKDLNKLSKADLVSLRRDMQFVFQDPYGSLSPRMLVSEIIGEGLEINNLGDAQWRELQIIEAMQAVELDPDIRHRYPHEFSGGQRQRIALARALVMKPKFIILDEPTSSLDRTVQFQVLQLLKRLQHEFNLTYLFISHDLKVVKALCDQVLVMRAGKVVECGSCERVFNAPEQDYTKQLIATAF</sequence>
<feature type="domain" description="ABC transporter" evidence="5">
    <location>
        <begin position="9"/>
        <end position="258"/>
    </location>
</feature>
<dbReference type="Pfam" id="PF00005">
    <property type="entry name" value="ABC_tran"/>
    <property type="match status" value="2"/>
</dbReference>
<dbReference type="PANTHER" id="PTHR43776">
    <property type="entry name" value="TRANSPORT ATP-BINDING PROTEIN"/>
    <property type="match status" value="1"/>
</dbReference>
<proteinExistence type="inferred from homology"/>
<dbReference type="InterPro" id="IPR003439">
    <property type="entry name" value="ABC_transporter-like_ATP-bd"/>
</dbReference>
<protein>
    <submittedName>
        <fullName evidence="6">ABC transporter duplicated ATPase</fullName>
    </submittedName>
</protein>
<dbReference type="InterPro" id="IPR050319">
    <property type="entry name" value="ABC_transp_ATP-bind"/>
</dbReference>
<comment type="caution">
    <text evidence="6">The sequence shown here is derived from an EMBL/GenBank/DDBJ whole genome shotgun (WGS) entry which is preliminary data.</text>
</comment>
<dbReference type="RefSeq" id="WP_035016138.1">
    <property type="nucleotide sequence ID" value="NZ_ARZY01000045.1"/>
</dbReference>
<dbReference type="GO" id="GO:0016887">
    <property type="term" value="F:ATP hydrolysis activity"/>
    <property type="evidence" value="ECO:0007669"/>
    <property type="project" value="InterPro"/>
</dbReference>
<evidence type="ECO:0000256" key="4">
    <source>
        <dbReference type="ARBA" id="ARBA00022840"/>
    </source>
</evidence>
<keyword evidence="3" id="KW-0547">Nucleotide-binding</keyword>
<keyword evidence="2" id="KW-0813">Transport</keyword>
<dbReference type="Proteomes" id="UP000019276">
    <property type="component" value="Unassembled WGS sequence"/>
</dbReference>
<evidence type="ECO:0000256" key="2">
    <source>
        <dbReference type="ARBA" id="ARBA00022448"/>
    </source>
</evidence>
<dbReference type="InterPro" id="IPR013563">
    <property type="entry name" value="Oligopep_ABC_C"/>
</dbReference>
<organism evidence="6 7">
    <name type="scientific">Catenovulum agarivorans DS-2</name>
    <dbReference type="NCBI Taxonomy" id="1328313"/>
    <lineage>
        <taxon>Bacteria</taxon>
        <taxon>Pseudomonadati</taxon>
        <taxon>Pseudomonadota</taxon>
        <taxon>Gammaproteobacteria</taxon>
        <taxon>Alteromonadales</taxon>
        <taxon>Alteromonadaceae</taxon>
        <taxon>Catenovulum</taxon>
    </lineage>
</organism>
<dbReference type="InterPro" id="IPR017871">
    <property type="entry name" value="ABC_transporter-like_CS"/>
</dbReference>
<gene>
    <name evidence="6" type="ORF">DS2_17055</name>
</gene>
<comment type="similarity">
    <text evidence="1">Belongs to the ABC transporter superfamily.</text>
</comment>
<dbReference type="NCBIfam" id="NF007739">
    <property type="entry name" value="PRK10419.1"/>
    <property type="match status" value="2"/>
</dbReference>
<dbReference type="SMART" id="SM00382">
    <property type="entry name" value="AAA"/>
    <property type="match status" value="2"/>
</dbReference>